<dbReference type="AlphaFoldDB" id="A0A553JJF2"/>
<gene>
    <name evidence="2" type="ORF">FN961_20180</name>
</gene>
<proteinExistence type="predicted"/>
<protein>
    <submittedName>
        <fullName evidence="2">Uncharacterized protein</fullName>
    </submittedName>
</protein>
<feature type="transmembrane region" description="Helical" evidence="1">
    <location>
        <begin position="132"/>
        <end position="151"/>
    </location>
</feature>
<keyword evidence="1" id="KW-0472">Membrane</keyword>
<feature type="transmembrane region" description="Helical" evidence="1">
    <location>
        <begin position="90"/>
        <end position="112"/>
    </location>
</feature>
<name>A0A553JJF2_SHEHA</name>
<feature type="transmembrane region" description="Helical" evidence="1">
    <location>
        <begin position="12"/>
        <end position="32"/>
    </location>
</feature>
<sequence length="190" mass="20440">MPVYEGLSNKARAWILLGAALIVIANLGLVWYETDKALNQLPISSEDINVIKSVSDGPLHSTIQSNNQKLRVHAINITLIMKGIINKQSIIIVCIGSAFSFIAIGFALFLIGADGAFKLNATHGEAKVVMSATAPGLACFLFAAILISIAATREFKLEPGHITMLEQEAPQINVISSDDKNDNPYDLPKP</sequence>
<dbReference type="EMBL" id="VKGK01000031">
    <property type="protein sequence ID" value="TRY12565.1"/>
    <property type="molecule type" value="Genomic_DNA"/>
</dbReference>
<comment type="caution">
    <text evidence="2">The sequence shown here is derived from an EMBL/GenBank/DDBJ whole genome shotgun (WGS) entry which is preliminary data.</text>
</comment>
<accession>A0A553JJF2</accession>
<dbReference type="RefSeq" id="WP_144041974.1">
    <property type="nucleotide sequence ID" value="NZ_BMPL01000030.1"/>
</dbReference>
<reference evidence="3" key="1">
    <citation type="submission" date="2019-07" db="EMBL/GenBank/DDBJ databases">
        <title>Shewanella sp. YLB-08 draft genomic sequence.</title>
        <authorList>
            <person name="Yu L."/>
        </authorList>
    </citation>
    <scope>NUCLEOTIDE SEQUENCE [LARGE SCALE GENOMIC DNA]</scope>
    <source>
        <strain evidence="3">JCM 20706</strain>
    </source>
</reference>
<dbReference type="Proteomes" id="UP000318126">
    <property type="component" value="Unassembled WGS sequence"/>
</dbReference>
<keyword evidence="1" id="KW-0812">Transmembrane</keyword>
<evidence type="ECO:0000313" key="3">
    <source>
        <dbReference type="Proteomes" id="UP000318126"/>
    </source>
</evidence>
<organism evidence="2 3">
    <name type="scientific">Shewanella hanedai</name>
    <name type="common">Alteromonas hanedai</name>
    <dbReference type="NCBI Taxonomy" id="25"/>
    <lineage>
        <taxon>Bacteria</taxon>
        <taxon>Pseudomonadati</taxon>
        <taxon>Pseudomonadota</taxon>
        <taxon>Gammaproteobacteria</taxon>
        <taxon>Alteromonadales</taxon>
        <taxon>Shewanellaceae</taxon>
        <taxon>Shewanella</taxon>
    </lineage>
</organism>
<evidence type="ECO:0000313" key="2">
    <source>
        <dbReference type="EMBL" id="TRY12565.1"/>
    </source>
</evidence>
<evidence type="ECO:0000256" key="1">
    <source>
        <dbReference type="SAM" id="Phobius"/>
    </source>
</evidence>
<keyword evidence="3" id="KW-1185">Reference proteome</keyword>
<keyword evidence="1" id="KW-1133">Transmembrane helix</keyword>